<accession>A0A1I7JUN1</accession>
<dbReference type="InterPro" id="IPR050116">
    <property type="entry name" value="DNA_polymerase-Y"/>
</dbReference>
<dbReference type="Gene3D" id="3.40.1170.60">
    <property type="match status" value="1"/>
</dbReference>
<proteinExistence type="inferred from homology"/>
<dbReference type="PANTHER" id="PTHR11076">
    <property type="entry name" value="DNA REPAIR POLYMERASE UMUC / TRANSFERASE FAMILY MEMBER"/>
    <property type="match status" value="1"/>
</dbReference>
<dbReference type="AlphaFoldDB" id="A0A1I7JUN1"/>
<dbReference type="SUPFAM" id="SSF56672">
    <property type="entry name" value="DNA/RNA polymerases"/>
    <property type="match status" value="1"/>
</dbReference>
<dbReference type="GO" id="GO:0003887">
    <property type="term" value="F:DNA-directed DNA polymerase activity"/>
    <property type="evidence" value="ECO:0007669"/>
    <property type="project" value="TreeGrafter"/>
</dbReference>
<dbReference type="EMBL" id="FPBV01000012">
    <property type="protein sequence ID" value="SFU88877.1"/>
    <property type="molecule type" value="Genomic_DNA"/>
</dbReference>
<name>A0A1I7JUN1_9BACL</name>
<reference evidence="5" key="1">
    <citation type="submission" date="2016-10" db="EMBL/GenBank/DDBJ databases">
        <authorList>
            <person name="Varghese N."/>
        </authorList>
    </citation>
    <scope>NUCLEOTIDE SEQUENCE [LARGE SCALE GENOMIC DNA]</scope>
    <source>
        <strain evidence="5">DSM 17980</strain>
    </source>
</reference>
<evidence type="ECO:0000259" key="3">
    <source>
        <dbReference type="PROSITE" id="PS50173"/>
    </source>
</evidence>
<dbReference type="Gene3D" id="3.30.70.270">
    <property type="match status" value="1"/>
</dbReference>
<feature type="non-terminal residue" evidence="4">
    <location>
        <position position="117"/>
    </location>
</feature>
<evidence type="ECO:0000313" key="5">
    <source>
        <dbReference type="Proteomes" id="UP000183508"/>
    </source>
</evidence>
<protein>
    <submittedName>
        <fullName evidence="4">DNA polymerase-4/DNA polymerase V</fullName>
    </submittedName>
</protein>
<dbReference type="Pfam" id="PF00817">
    <property type="entry name" value="IMS"/>
    <property type="match status" value="1"/>
</dbReference>
<feature type="domain" description="UmuC" evidence="3">
    <location>
        <begin position="6"/>
        <end position="117"/>
    </location>
</feature>
<evidence type="ECO:0000313" key="4">
    <source>
        <dbReference type="EMBL" id="SFU88877.1"/>
    </source>
</evidence>
<dbReference type="GO" id="GO:0009432">
    <property type="term" value="P:SOS response"/>
    <property type="evidence" value="ECO:0007669"/>
    <property type="project" value="TreeGrafter"/>
</dbReference>
<feature type="region of interest" description="Disordered" evidence="2">
    <location>
        <begin position="28"/>
        <end position="48"/>
    </location>
</feature>
<comment type="similarity">
    <text evidence="1">Belongs to the DNA polymerase type-Y family.</text>
</comment>
<dbReference type="STRING" id="392015.SAMN05421543_1121"/>
<evidence type="ECO:0000256" key="1">
    <source>
        <dbReference type="ARBA" id="ARBA00010945"/>
    </source>
</evidence>
<dbReference type="GO" id="GO:0042276">
    <property type="term" value="P:error-prone translesion synthesis"/>
    <property type="evidence" value="ECO:0007669"/>
    <property type="project" value="TreeGrafter"/>
</dbReference>
<dbReference type="InterPro" id="IPR001126">
    <property type="entry name" value="UmuC"/>
</dbReference>
<dbReference type="InterPro" id="IPR043128">
    <property type="entry name" value="Rev_trsase/Diguanyl_cyclase"/>
</dbReference>
<sequence length="117" mass="13225">MMEWIVGHIDMQSFYASVEIASDPRWADGRRLEDDSTDPPLAVTGDPKRRSGIVLAASPSAKRAGVNNAMRLGEALRVCPRLITVHPRMQLYLDVSVRIHETVRMTFPRYEPFSVDE</sequence>
<keyword evidence="5" id="KW-1185">Reference proteome</keyword>
<organism evidence="4 5">
    <name type="scientific">Alicyclobacillus macrosporangiidus</name>
    <dbReference type="NCBI Taxonomy" id="392015"/>
    <lineage>
        <taxon>Bacteria</taxon>
        <taxon>Bacillati</taxon>
        <taxon>Bacillota</taxon>
        <taxon>Bacilli</taxon>
        <taxon>Bacillales</taxon>
        <taxon>Alicyclobacillaceae</taxon>
        <taxon>Alicyclobacillus</taxon>
    </lineage>
</organism>
<dbReference type="Proteomes" id="UP000183508">
    <property type="component" value="Unassembled WGS sequence"/>
</dbReference>
<dbReference type="GO" id="GO:0006281">
    <property type="term" value="P:DNA repair"/>
    <property type="evidence" value="ECO:0007669"/>
    <property type="project" value="InterPro"/>
</dbReference>
<dbReference type="GO" id="GO:0005829">
    <property type="term" value="C:cytosol"/>
    <property type="evidence" value="ECO:0007669"/>
    <property type="project" value="TreeGrafter"/>
</dbReference>
<evidence type="ECO:0000256" key="2">
    <source>
        <dbReference type="SAM" id="MobiDB-lite"/>
    </source>
</evidence>
<gene>
    <name evidence="4" type="ORF">SAMN05421543_1121</name>
</gene>
<dbReference type="InterPro" id="IPR043502">
    <property type="entry name" value="DNA/RNA_pol_sf"/>
</dbReference>
<dbReference type="PANTHER" id="PTHR11076:SF35">
    <property type="entry name" value="DNA REPAIR PROTEIN HOMOLOG YOBH"/>
    <property type="match status" value="1"/>
</dbReference>
<dbReference type="PROSITE" id="PS50173">
    <property type="entry name" value="UMUC"/>
    <property type="match status" value="1"/>
</dbReference>